<accession>X1FAB0</accession>
<sequence>QPLTVLAIRVARPALQPRLFQQVVQNFPELTYYDADVQLTLRYAAAHHVFPLARCRVQVDDSDQVKEIAALDSPWELDPMPPPLRILRLEPDNDPARASPTQLSLSFDHFTYRLPLRPVRPLLIGLRSIINRHDPDLLLTSWGDTWLMPHLLDLSRHADLALPLNREQSLAPAHRPERTYFS</sequence>
<feature type="non-terminal residue" evidence="1">
    <location>
        <position position="182"/>
    </location>
</feature>
<dbReference type="AlphaFoldDB" id="X1FAB0"/>
<protein>
    <submittedName>
        <fullName evidence="1">Uncharacterized protein</fullName>
    </submittedName>
</protein>
<proteinExistence type="predicted"/>
<name>X1FAB0_9ZZZZ</name>
<feature type="non-terminal residue" evidence="1">
    <location>
        <position position="1"/>
    </location>
</feature>
<evidence type="ECO:0000313" key="1">
    <source>
        <dbReference type="EMBL" id="GAH41907.1"/>
    </source>
</evidence>
<organism evidence="1">
    <name type="scientific">marine sediment metagenome</name>
    <dbReference type="NCBI Taxonomy" id="412755"/>
    <lineage>
        <taxon>unclassified sequences</taxon>
        <taxon>metagenomes</taxon>
        <taxon>ecological metagenomes</taxon>
    </lineage>
</organism>
<reference evidence="1" key="1">
    <citation type="journal article" date="2014" name="Front. Microbiol.">
        <title>High frequency of phylogenetically diverse reductive dehalogenase-homologous genes in deep subseafloor sedimentary metagenomes.</title>
        <authorList>
            <person name="Kawai M."/>
            <person name="Futagami T."/>
            <person name="Toyoda A."/>
            <person name="Takaki Y."/>
            <person name="Nishi S."/>
            <person name="Hori S."/>
            <person name="Arai W."/>
            <person name="Tsubouchi T."/>
            <person name="Morono Y."/>
            <person name="Uchiyama I."/>
            <person name="Ito T."/>
            <person name="Fujiyama A."/>
            <person name="Inagaki F."/>
            <person name="Takami H."/>
        </authorList>
    </citation>
    <scope>NUCLEOTIDE SEQUENCE</scope>
    <source>
        <strain evidence="1">Expedition CK06-06</strain>
    </source>
</reference>
<dbReference type="EMBL" id="BARU01013879">
    <property type="protein sequence ID" value="GAH41907.1"/>
    <property type="molecule type" value="Genomic_DNA"/>
</dbReference>
<gene>
    <name evidence="1" type="ORF">S03H2_24810</name>
</gene>
<comment type="caution">
    <text evidence="1">The sequence shown here is derived from an EMBL/GenBank/DDBJ whole genome shotgun (WGS) entry which is preliminary data.</text>
</comment>